<dbReference type="AlphaFoldDB" id="A0A0N0NHD7"/>
<comment type="cofactor">
    <cofactor evidence="1">
        <name>FAD</name>
        <dbReference type="ChEBI" id="CHEBI:57692"/>
    </cofactor>
</comment>
<dbReference type="InterPro" id="IPR036188">
    <property type="entry name" value="FAD/NAD-bd_sf"/>
</dbReference>
<gene>
    <name evidence="8" type="ORF">AB675_11209</name>
</gene>
<protein>
    <submittedName>
        <fullName evidence="8">Baeyer-Villiger monooxygenase</fullName>
    </submittedName>
</protein>
<evidence type="ECO:0000256" key="2">
    <source>
        <dbReference type="ARBA" id="ARBA00010139"/>
    </source>
</evidence>
<keyword evidence="4" id="KW-0274">FAD</keyword>
<dbReference type="InterPro" id="IPR020946">
    <property type="entry name" value="Flavin_mOase-like"/>
</dbReference>
<sequence length="654" mass="73735">MAQGFPNSFNVDSGNSNSPYAAEAWIEPWLLKHSTFYRKHLTRDGRQESKSSRRASIIDAEIQSRKNSVAATERNDSEDSTAAGAYSTMADIKEPERIIKTDLWQFGARQRTDGPYADNLDIDVLIVGAGFGGAYVLYEMRKAGYSTVLYDAGTSFGGTWRWNVYPGARVDSPVPIYELAIPEVYNTWHWTTNYPDWRELQAYFDHVDKTLELSKDCAFKSVVTSAEFDESDGKWNVVTADGRKAKARFLVVAAGFAAKRYIPGFESMDKFRGTMCHSSFWPNEGIDYKGKRVAVIGTGASGVQMIQAMGPEATQLDVYQRTPNLALPMGKRDLTKEEQDALKPYYPEILAYRERCFAGFHYDLCERNTFDDTPEERQAHFDKLWKQAGFALWLGGYKDYLFDDKANDEAYKYWRKCQSPRVKNPDKARILFPEKKPHPFGVKRPCLEQSYYEVLDRDNVGLIDINEKSGTPIVGFTEKGIKTSDGKEREYDIIALATGFDVVTGGMTSMGLKSIHGTLLKDEWKEGAQTYLGTTISGYPNMFHLYGPHGPTLLANGPSAVEIQGRWIRDAINFATRQKLKYINPSKEASDEWKKRINDLGNLTLFPTTRSTYMGGTVPGKKNEMTCYAGGVNAYKDEIRGKLTDWVGFEVVAN</sequence>
<dbReference type="VEuPathDB" id="FungiDB:AB675_11209"/>
<dbReference type="Gene3D" id="3.50.50.60">
    <property type="entry name" value="FAD/NAD(P)-binding domain"/>
    <property type="match status" value="2"/>
</dbReference>
<dbReference type="InterPro" id="IPR050775">
    <property type="entry name" value="FAD-binding_Monooxygenases"/>
</dbReference>
<name>A0A0N0NHD7_9EURO</name>
<dbReference type="OrthoDB" id="66881at2759"/>
<evidence type="ECO:0000256" key="1">
    <source>
        <dbReference type="ARBA" id="ARBA00001974"/>
    </source>
</evidence>
<evidence type="ECO:0000256" key="5">
    <source>
        <dbReference type="ARBA" id="ARBA00022857"/>
    </source>
</evidence>
<dbReference type="GeneID" id="28731916"/>
<dbReference type="GO" id="GO:0050661">
    <property type="term" value="F:NADP binding"/>
    <property type="evidence" value="ECO:0007669"/>
    <property type="project" value="InterPro"/>
</dbReference>
<dbReference type="RefSeq" id="XP_017994534.1">
    <property type="nucleotide sequence ID" value="XM_018140036.1"/>
</dbReference>
<evidence type="ECO:0000256" key="3">
    <source>
        <dbReference type="ARBA" id="ARBA00022630"/>
    </source>
</evidence>
<keyword evidence="6" id="KW-0560">Oxidoreductase</keyword>
<dbReference type="Proteomes" id="UP000038010">
    <property type="component" value="Unassembled WGS sequence"/>
</dbReference>
<evidence type="ECO:0000313" key="9">
    <source>
        <dbReference type="Proteomes" id="UP000038010"/>
    </source>
</evidence>
<keyword evidence="7 8" id="KW-0503">Monooxygenase</keyword>
<dbReference type="PANTHER" id="PTHR43098">
    <property type="entry name" value="L-ORNITHINE N(5)-MONOOXYGENASE-RELATED"/>
    <property type="match status" value="1"/>
</dbReference>
<evidence type="ECO:0000256" key="7">
    <source>
        <dbReference type="ARBA" id="ARBA00023033"/>
    </source>
</evidence>
<evidence type="ECO:0000256" key="6">
    <source>
        <dbReference type="ARBA" id="ARBA00023002"/>
    </source>
</evidence>
<dbReference type="PANTHER" id="PTHR43098:SF3">
    <property type="entry name" value="L-ORNITHINE N(5)-MONOOXYGENASE-RELATED"/>
    <property type="match status" value="1"/>
</dbReference>
<keyword evidence="9" id="KW-1185">Reference proteome</keyword>
<dbReference type="GO" id="GO:0050660">
    <property type="term" value="F:flavin adenine dinucleotide binding"/>
    <property type="evidence" value="ECO:0007669"/>
    <property type="project" value="InterPro"/>
</dbReference>
<evidence type="ECO:0000313" key="8">
    <source>
        <dbReference type="EMBL" id="KPI34571.1"/>
    </source>
</evidence>
<proteinExistence type="inferred from homology"/>
<keyword evidence="3" id="KW-0285">Flavoprotein</keyword>
<keyword evidence="5" id="KW-0521">NADP</keyword>
<accession>A0A0N0NHD7</accession>
<organism evidence="8 9">
    <name type="scientific">Cyphellophora attinorum</name>
    <dbReference type="NCBI Taxonomy" id="1664694"/>
    <lineage>
        <taxon>Eukaryota</taxon>
        <taxon>Fungi</taxon>
        <taxon>Dikarya</taxon>
        <taxon>Ascomycota</taxon>
        <taxon>Pezizomycotina</taxon>
        <taxon>Eurotiomycetes</taxon>
        <taxon>Chaetothyriomycetidae</taxon>
        <taxon>Chaetothyriales</taxon>
        <taxon>Cyphellophoraceae</taxon>
        <taxon>Cyphellophora</taxon>
    </lineage>
</organism>
<dbReference type="EMBL" id="LFJN01000056">
    <property type="protein sequence ID" value="KPI34571.1"/>
    <property type="molecule type" value="Genomic_DNA"/>
</dbReference>
<dbReference type="SUPFAM" id="SSF51905">
    <property type="entry name" value="FAD/NAD(P)-binding domain"/>
    <property type="match status" value="2"/>
</dbReference>
<reference evidence="8 9" key="1">
    <citation type="submission" date="2015-06" db="EMBL/GenBank/DDBJ databases">
        <title>Draft genome of the ant-associated black yeast Phialophora attae CBS 131958.</title>
        <authorList>
            <person name="Moreno L.F."/>
            <person name="Stielow B.J."/>
            <person name="de Hoog S."/>
            <person name="Vicente V.A."/>
            <person name="Weiss V.A."/>
            <person name="de Vries M."/>
            <person name="Cruz L.M."/>
            <person name="Souza E.M."/>
        </authorList>
    </citation>
    <scope>NUCLEOTIDE SEQUENCE [LARGE SCALE GENOMIC DNA]</scope>
    <source>
        <strain evidence="8 9">CBS 131958</strain>
    </source>
</reference>
<dbReference type="GO" id="GO:0004499">
    <property type="term" value="F:N,N-dimethylaniline monooxygenase activity"/>
    <property type="evidence" value="ECO:0007669"/>
    <property type="project" value="InterPro"/>
</dbReference>
<evidence type="ECO:0000256" key="4">
    <source>
        <dbReference type="ARBA" id="ARBA00022827"/>
    </source>
</evidence>
<dbReference type="PRINTS" id="PR00411">
    <property type="entry name" value="PNDRDTASEI"/>
</dbReference>
<comment type="caution">
    <text evidence="8">The sequence shown here is derived from an EMBL/GenBank/DDBJ whole genome shotgun (WGS) entry which is preliminary data.</text>
</comment>
<comment type="similarity">
    <text evidence="2">Belongs to the FAD-binding monooxygenase family.</text>
</comment>
<dbReference type="Pfam" id="PF00743">
    <property type="entry name" value="FMO-like"/>
    <property type="match status" value="1"/>
</dbReference>